<keyword evidence="2" id="KW-1185">Reference proteome</keyword>
<proteinExistence type="predicted"/>
<evidence type="ECO:0000313" key="1">
    <source>
        <dbReference type="EMBL" id="CCP24389.1"/>
    </source>
</evidence>
<name>L0RV03_MYCC1</name>
<sequence>MDNFEINNVMPNELVQNDPIQYGNLTQALPEITSDISKNPSIILSEPLAQKINREIFFRRTGTVGYFV</sequence>
<dbReference type="AlphaFoldDB" id="L0RV03"/>
<evidence type="ECO:0000313" key="2">
    <source>
        <dbReference type="Proteomes" id="UP000010466"/>
    </source>
</evidence>
<dbReference type="STRING" id="1246955.MCYN_0657"/>
<dbReference type="EMBL" id="HF559394">
    <property type="protein sequence ID" value="CCP24389.1"/>
    <property type="molecule type" value="Genomic_DNA"/>
</dbReference>
<dbReference type="KEGG" id="mcy:MCYN_0657"/>
<protein>
    <submittedName>
        <fullName evidence="1">Uncharacterized protein</fullName>
    </submittedName>
</protein>
<organism evidence="1 2">
    <name type="scientific">Mycoplasmopsis cynos (strain C142)</name>
    <name type="common">Mycoplasma cynos</name>
    <dbReference type="NCBI Taxonomy" id="1246955"/>
    <lineage>
        <taxon>Bacteria</taxon>
        <taxon>Bacillati</taxon>
        <taxon>Mycoplasmatota</taxon>
        <taxon>Mycoplasmoidales</taxon>
        <taxon>Metamycoplasmataceae</taxon>
        <taxon>Mycoplasmopsis</taxon>
    </lineage>
</organism>
<reference evidence="2" key="1">
    <citation type="journal article" date="2013" name="Genome Announc.">
        <title>Complete genome sequence of Mycoplasma cynos strain C142.</title>
        <authorList>
            <person name="Walker C.A."/>
            <person name="Mannering S.A."/>
            <person name="Shields S."/>
            <person name="Blake D.P."/>
            <person name="Brownlie J."/>
        </authorList>
    </citation>
    <scope>NUCLEOTIDE SEQUENCE [LARGE SCALE GENOMIC DNA]</scope>
    <source>
        <strain evidence="2">C142</strain>
    </source>
</reference>
<accession>L0RV03</accession>
<dbReference type="HOGENOM" id="CLU_2789430_0_0_14"/>
<dbReference type="Proteomes" id="UP000010466">
    <property type="component" value="Chromosome"/>
</dbReference>
<gene>
    <name evidence="1" type="primary">MCYN0657</name>
    <name evidence="1" type="ordered locus">MCYN_0657</name>
</gene>